<proteinExistence type="predicted"/>
<protein>
    <recommendedName>
        <fullName evidence="3">RING-type domain-containing protein</fullName>
    </recommendedName>
</protein>
<reference evidence="1 2" key="1">
    <citation type="submission" date="2019-05" db="EMBL/GenBank/DDBJ databases">
        <title>Mikania micrantha, genome provides insights into the molecular mechanism of rapid growth.</title>
        <authorList>
            <person name="Liu B."/>
        </authorList>
    </citation>
    <scope>NUCLEOTIDE SEQUENCE [LARGE SCALE GENOMIC DNA]</scope>
    <source>
        <strain evidence="1">NLD-2019</strain>
        <tissue evidence="1">Leaf</tissue>
    </source>
</reference>
<evidence type="ECO:0008006" key="3">
    <source>
        <dbReference type="Google" id="ProtNLM"/>
    </source>
</evidence>
<accession>A0A5N6N929</accession>
<sequence length="128" mass="14740">MICLIYDGNGASTATLVFITCIWVPFMQFKNAIFKIISVMTTLFRLQHHRHDHDVNHDYNMFWKVFPNIYHLISLRSYDAASNADDGFADKVVDDICSICLYEFADEGVVSQLNTCGHLMSRVHNFDI</sequence>
<dbReference type="AlphaFoldDB" id="A0A5N6N929"/>
<dbReference type="EMBL" id="SZYD01000012">
    <property type="protein sequence ID" value="KAD4584029.1"/>
    <property type="molecule type" value="Genomic_DNA"/>
</dbReference>
<dbReference type="OrthoDB" id="8062037at2759"/>
<gene>
    <name evidence="1" type="ORF">E3N88_21630</name>
</gene>
<organism evidence="1 2">
    <name type="scientific">Mikania micrantha</name>
    <name type="common">bitter vine</name>
    <dbReference type="NCBI Taxonomy" id="192012"/>
    <lineage>
        <taxon>Eukaryota</taxon>
        <taxon>Viridiplantae</taxon>
        <taxon>Streptophyta</taxon>
        <taxon>Embryophyta</taxon>
        <taxon>Tracheophyta</taxon>
        <taxon>Spermatophyta</taxon>
        <taxon>Magnoliopsida</taxon>
        <taxon>eudicotyledons</taxon>
        <taxon>Gunneridae</taxon>
        <taxon>Pentapetalae</taxon>
        <taxon>asterids</taxon>
        <taxon>campanulids</taxon>
        <taxon>Asterales</taxon>
        <taxon>Asteraceae</taxon>
        <taxon>Asteroideae</taxon>
        <taxon>Heliantheae alliance</taxon>
        <taxon>Eupatorieae</taxon>
        <taxon>Mikania</taxon>
    </lineage>
</organism>
<dbReference type="SUPFAM" id="SSF57850">
    <property type="entry name" value="RING/U-box"/>
    <property type="match status" value="1"/>
</dbReference>
<evidence type="ECO:0000313" key="2">
    <source>
        <dbReference type="Proteomes" id="UP000326396"/>
    </source>
</evidence>
<dbReference type="Proteomes" id="UP000326396">
    <property type="component" value="Linkage Group LG2"/>
</dbReference>
<comment type="caution">
    <text evidence="1">The sequence shown here is derived from an EMBL/GenBank/DDBJ whole genome shotgun (WGS) entry which is preliminary data.</text>
</comment>
<keyword evidence="2" id="KW-1185">Reference proteome</keyword>
<evidence type="ECO:0000313" key="1">
    <source>
        <dbReference type="EMBL" id="KAD4584029.1"/>
    </source>
</evidence>
<name>A0A5N6N929_9ASTR</name>